<dbReference type="Pfam" id="PF00703">
    <property type="entry name" value="Glyco_hydro_2"/>
    <property type="match status" value="1"/>
</dbReference>
<dbReference type="AlphaFoldDB" id="A0A9D1F3B5"/>
<name>A0A9D1F3B5_9FIRM</name>
<feature type="domain" description="Glycosyl hydrolases family 2 sugar binding" evidence="6">
    <location>
        <begin position="20"/>
        <end position="154"/>
    </location>
</feature>
<dbReference type="GO" id="GO:0005975">
    <property type="term" value="P:carbohydrate metabolic process"/>
    <property type="evidence" value="ECO:0007669"/>
    <property type="project" value="InterPro"/>
</dbReference>
<evidence type="ECO:0000256" key="1">
    <source>
        <dbReference type="ARBA" id="ARBA00007401"/>
    </source>
</evidence>
<dbReference type="InterPro" id="IPR013783">
    <property type="entry name" value="Ig-like_fold"/>
</dbReference>
<dbReference type="EMBL" id="DVIT01000007">
    <property type="protein sequence ID" value="HIS46267.1"/>
    <property type="molecule type" value="Genomic_DNA"/>
</dbReference>
<dbReference type="GO" id="GO:0004553">
    <property type="term" value="F:hydrolase activity, hydrolyzing O-glycosyl compounds"/>
    <property type="evidence" value="ECO:0007669"/>
    <property type="project" value="InterPro"/>
</dbReference>
<evidence type="ECO:0000313" key="8">
    <source>
        <dbReference type="Proteomes" id="UP000823927"/>
    </source>
</evidence>
<evidence type="ECO:0000259" key="4">
    <source>
        <dbReference type="Pfam" id="PF00703"/>
    </source>
</evidence>
<feature type="domain" description="Glycoside hydrolase family 2 immunoglobulin-like beta-sandwich" evidence="4">
    <location>
        <begin position="197"/>
        <end position="303"/>
    </location>
</feature>
<dbReference type="PANTHER" id="PTHR42732">
    <property type="entry name" value="BETA-GALACTOSIDASE"/>
    <property type="match status" value="1"/>
</dbReference>
<protein>
    <submittedName>
        <fullName evidence="7">Glycoside hydrolase family 2</fullName>
    </submittedName>
</protein>
<dbReference type="SUPFAM" id="SSF51445">
    <property type="entry name" value="(Trans)glycosidases"/>
    <property type="match status" value="1"/>
</dbReference>
<dbReference type="InterPro" id="IPR006102">
    <property type="entry name" value="Ig-like_GH2"/>
</dbReference>
<keyword evidence="2 7" id="KW-0378">Hydrolase</keyword>
<proteinExistence type="inferred from homology"/>
<gene>
    <name evidence="7" type="ORF">IAB46_01695</name>
</gene>
<evidence type="ECO:0000256" key="3">
    <source>
        <dbReference type="ARBA" id="ARBA00023295"/>
    </source>
</evidence>
<dbReference type="Gene3D" id="2.60.40.10">
    <property type="entry name" value="Immunoglobulins"/>
    <property type="match status" value="1"/>
</dbReference>
<dbReference type="PRINTS" id="PR00132">
    <property type="entry name" value="GLHYDRLASE2"/>
</dbReference>
<dbReference type="Proteomes" id="UP000823927">
    <property type="component" value="Unassembled WGS sequence"/>
</dbReference>
<dbReference type="InterPro" id="IPR006104">
    <property type="entry name" value="Glyco_hydro_2_N"/>
</dbReference>
<dbReference type="InterPro" id="IPR036156">
    <property type="entry name" value="Beta-gal/glucu_dom_sf"/>
</dbReference>
<dbReference type="InterPro" id="IPR006103">
    <property type="entry name" value="Glyco_hydro_2_cat"/>
</dbReference>
<dbReference type="SUPFAM" id="SSF49303">
    <property type="entry name" value="beta-Galactosidase/glucuronidase domain"/>
    <property type="match status" value="1"/>
</dbReference>
<evidence type="ECO:0000259" key="6">
    <source>
        <dbReference type="Pfam" id="PF02837"/>
    </source>
</evidence>
<keyword evidence="3" id="KW-0326">Glycosidase</keyword>
<organism evidence="7 8">
    <name type="scientific">Candidatus Scybalocola faecigallinarum</name>
    <dbReference type="NCBI Taxonomy" id="2840941"/>
    <lineage>
        <taxon>Bacteria</taxon>
        <taxon>Bacillati</taxon>
        <taxon>Bacillota</taxon>
        <taxon>Clostridia</taxon>
        <taxon>Lachnospirales</taxon>
        <taxon>Lachnospiraceae</taxon>
        <taxon>Lachnospiraceae incertae sedis</taxon>
        <taxon>Candidatus Scybalocola (ex Gilroy et al. 2021)</taxon>
    </lineage>
</organism>
<evidence type="ECO:0000313" key="7">
    <source>
        <dbReference type="EMBL" id="HIS46267.1"/>
    </source>
</evidence>
<evidence type="ECO:0000259" key="5">
    <source>
        <dbReference type="Pfam" id="PF02836"/>
    </source>
</evidence>
<sequence length="601" mass="68179">MMLRDEFPRPDFVREHWMCLNGEWEFDFDPEGCKSIRDGLDGDYAHVIQVPFSYQSRLSGIGSDEDCDVVWYRRKVTLKPTAKAAGGDGAGDSAGGRINGADGRILLKFGAVDHEANVWVNGMFVGNHKGGYTPFSLDITQAAAAGENTIVVQVRDDQSPDKPRGKQTWTGEPFACWYTPVTGIWQPVWIEYVPQNYLERVKITPDVEKMTASVELFTVSHGTVSCQVRMYTCEDGRETQLGTQTAVCKNGYGRMAITFGGLDVRPDRLLWSPDHPNLIWVDITVEDPQEGWDDHVTTYFGMRSIAVRDGRILLNGELLFQRLVLDQGYWEESLLTPPSGEALVKDLELIRAMGFNGLRKHQKIEDPLFYYYADKLGLLVWGELPSAYTYNDRMVEGSMNEMIHFIERDFNHPCLITWVPVNESWGVGNVRTDMVQQSYVRAMTWMIKAMDPTRLVSANDGWEQPECTDICAIHDYTYTEHTPEKFDKNWENILSFGPDKRFLFINGCHYQGQPVILSEYGGVAFAADNSGWGYMDKVRDEEGFLKRLGAVTGELISSGKFAGFCYTQLTDVQQEVNGLLTIRREPKVAVEKLRRIFGQER</sequence>
<dbReference type="InterPro" id="IPR008979">
    <property type="entry name" value="Galactose-bd-like_sf"/>
</dbReference>
<dbReference type="PANTHER" id="PTHR42732:SF3">
    <property type="entry name" value="HYDROLASE"/>
    <property type="match status" value="1"/>
</dbReference>
<dbReference type="Gene3D" id="3.20.20.80">
    <property type="entry name" value="Glycosidases"/>
    <property type="match status" value="1"/>
</dbReference>
<accession>A0A9D1F3B5</accession>
<dbReference type="InterPro" id="IPR006101">
    <property type="entry name" value="Glyco_hydro_2"/>
</dbReference>
<comment type="caution">
    <text evidence="7">The sequence shown here is derived from an EMBL/GenBank/DDBJ whole genome shotgun (WGS) entry which is preliminary data.</text>
</comment>
<reference evidence="7" key="2">
    <citation type="journal article" date="2021" name="PeerJ">
        <title>Extensive microbial diversity within the chicken gut microbiome revealed by metagenomics and culture.</title>
        <authorList>
            <person name="Gilroy R."/>
            <person name="Ravi A."/>
            <person name="Getino M."/>
            <person name="Pursley I."/>
            <person name="Horton D.L."/>
            <person name="Alikhan N.F."/>
            <person name="Baker D."/>
            <person name="Gharbi K."/>
            <person name="Hall N."/>
            <person name="Watson M."/>
            <person name="Adriaenssens E.M."/>
            <person name="Foster-Nyarko E."/>
            <person name="Jarju S."/>
            <person name="Secka A."/>
            <person name="Antonio M."/>
            <person name="Oren A."/>
            <person name="Chaudhuri R.R."/>
            <person name="La Ragione R."/>
            <person name="Hildebrand F."/>
            <person name="Pallen M.J."/>
        </authorList>
    </citation>
    <scope>NUCLEOTIDE SEQUENCE</scope>
    <source>
        <strain evidence="7">CHK178-757</strain>
    </source>
</reference>
<reference evidence="7" key="1">
    <citation type="submission" date="2020-10" db="EMBL/GenBank/DDBJ databases">
        <authorList>
            <person name="Gilroy R."/>
        </authorList>
    </citation>
    <scope>NUCLEOTIDE SEQUENCE</scope>
    <source>
        <strain evidence="7">CHK178-757</strain>
    </source>
</reference>
<dbReference type="Gene3D" id="2.60.120.260">
    <property type="entry name" value="Galactose-binding domain-like"/>
    <property type="match status" value="1"/>
</dbReference>
<dbReference type="Pfam" id="PF02836">
    <property type="entry name" value="Glyco_hydro_2_C"/>
    <property type="match status" value="1"/>
</dbReference>
<evidence type="ECO:0000256" key="2">
    <source>
        <dbReference type="ARBA" id="ARBA00022801"/>
    </source>
</evidence>
<comment type="similarity">
    <text evidence="1">Belongs to the glycosyl hydrolase 2 family.</text>
</comment>
<dbReference type="Pfam" id="PF02837">
    <property type="entry name" value="Glyco_hydro_2_N"/>
    <property type="match status" value="1"/>
</dbReference>
<dbReference type="SUPFAM" id="SSF49785">
    <property type="entry name" value="Galactose-binding domain-like"/>
    <property type="match status" value="1"/>
</dbReference>
<dbReference type="InterPro" id="IPR017853">
    <property type="entry name" value="GH"/>
</dbReference>
<dbReference type="InterPro" id="IPR051913">
    <property type="entry name" value="GH2_Domain-Containing"/>
</dbReference>
<feature type="domain" description="Glycoside hydrolase family 2 catalytic" evidence="5">
    <location>
        <begin position="339"/>
        <end position="536"/>
    </location>
</feature>